<dbReference type="HOGENOM" id="CLU_486759_0_0_1"/>
<evidence type="ECO:0000256" key="8">
    <source>
        <dbReference type="PROSITE-ProRule" id="PRU00042"/>
    </source>
</evidence>
<dbReference type="GO" id="GO:0006357">
    <property type="term" value="P:regulation of transcription by RNA polymerase II"/>
    <property type="evidence" value="ECO:0007669"/>
    <property type="project" value="TreeGrafter"/>
</dbReference>
<evidence type="ECO:0000313" key="12">
    <source>
        <dbReference type="EMBL" id="KIM25703.1"/>
    </source>
</evidence>
<feature type="compositionally biased region" description="Low complexity" evidence="9">
    <location>
        <begin position="475"/>
        <end position="492"/>
    </location>
</feature>
<feature type="compositionally biased region" description="Basic and acidic residues" evidence="9">
    <location>
        <begin position="495"/>
        <end position="505"/>
    </location>
</feature>
<feature type="compositionally biased region" description="Basic and acidic residues" evidence="9">
    <location>
        <begin position="549"/>
        <end position="560"/>
    </location>
</feature>
<dbReference type="PANTHER" id="PTHR46179:SF13">
    <property type="entry name" value="C2H2-TYPE DOMAIN-CONTAINING PROTEIN"/>
    <property type="match status" value="1"/>
</dbReference>
<feature type="domain" description="C2H2-type" evidence="10">
    <location>
        <begin position="403"/>
        <end position="432"/>
    </location>
</feature>
<dbReference type="InterPro" id="IPR002014">
    <property type="entry name" value="VHS_dom"/>
</dbReference>
<dbReference type="Proteomes" id="UP000054097">
    <property type="component" value="Unassembled WGS sequence"/>
</dbReference>
<accession>A0A0C2WH41</accession>
<organism evidence="12 13">
    <name type="scientific">Serendipita vermifera MAFF 305830</name>
    <dbReference type="NCBI Taxonomy" id="933852"/>
    <lineage>
        <taxon>Eukaryota</taxon>
        <taxon>Fungi</taxon>
        <taxon>Dikarya</taxon>
        <taxon>Basidiomycota</taxon>
        <taxon>Agaricomycotina</taxon>
        <taxon>Agaricomycetes</taxon>
        <taxon>Sebacinales</taxon>
        <taxon>Serendipitaceae</taxon>
        <taxon>Serendipita</taxon>
    </lineage>
</organism>
<evidence type="ECO:0000259" key="11">
    <source>
        <dbReference type="PROSITE" id="PS50179"/>
    </source>
</evidence>
<evidence type="ECO:0000256" key="3">
    <source>
        <dbReference type="ARBA" id="ARBA00022771"/>
    </source>
</evidence>
<keyword evidence="5" id="KW-0805">Transcription regulation</keyword>
<feature type="domain" description="VHS" evidence="11">
    <location>
        <begin position="11"/>
        <end position="89"/>
    </location>
</feature>
<evidence type="ECO:0000256" key="6">
    <source>
        <dbReference type="ARBA" id="ARBA00023163"/>
    </source>
</evidence>
<evidence type="ECO:0000256" key="9">
    <source>
        <dbReference type="SAM" id="MobiDB-lite"/>
    </source>
</evidence>
<dbReference type="GO" id="GO:0008270">
    <property type="term" value="F:zinc ion binding"/>
    <property type="evidence" value="ECO:0007669"/>
    <property type="project" value="UniProtKB-KW"/>
</dbReference>
<dbReference type="SUPFAM" id="SSF48464">
    <property type="entry name" value="ENTH/VHS domain"/>
    <property type="match status" value="1"/>
</dbReference>
<dbReference type="GO" id="GO:0005634">
    <property type="term" value="C:nucleus"/>
    <property type="evidence" value="ECO:0007669"/>
    <property type="project" value="UniProtKB-SubCell"/>
</dbReference>
<evidence type="ECO:0000256" key="7">
    <source>
        <dbReference type="ARBA" id="ARBA00023242"/>
    </source>
</evidence>
<keyword evidence="7" id="KW-0539">Nucleus</keyword>
<dbReference type="PANTHER" id="PTHR46179">
    <property type="entry name" value="ZINC FINGER PROTEIN"/>
    <property type="match status" value="1"/>
</dbReference>
<gene>
    <name evidence="12" type="ORF">M408DRAFT_331053</name>
</gene>
<evidence type="ECO:0000256" key="2">
    <source>
        <dbReference type="ARBA" id="ARBA00022723"/>
    </source>
</evidence>
<evidence type="ECO:0000256" key="5">
    <source>
        <dbReference type="ARBA" id="ARBA00023015"/>
    </source>
</evidence>
<reference evidence="12 13" key="1">
    <citation type="submission" date="2014-04" db="EMBL/GenBank/DDBJ databases">
        <authorList>
            <consortium name="DOE Joint Genome Institute"/>
            <person name="Kuo A."/>
            <person name="Zuccaro A."/>
            <person name="Kohler A."/>
            <person name="Nagy L.G."/>
            <person name="Floudas D."/>
            <person name="Copeland A."/>
            <person name="Barry K.W."/>
            <person name="Cichocki N."/>
            <person name="Veneault-Fourrey C."/>
            <person name="LaButti K."/>
            <person name="Lindquist E.A."/>
            <person name="Lipzen A."/>
            <person name="Lundell T."/>
            <person name="Morin E."/>
            <person name="Murat C."/>
            <person name="Sun H."/>
            <person name="Tunlid A."/>
            <person name="Henrissat B."/>
            <person name="Grigoriev I.V."/>
            <person name="Hibbett D.S."/>
            <person name="Martin F."/>
            <person name="Nordberg H.P."/>
            <person name="Cantor M.N."/>
            <person name="Hua S.X."/>
        </authorList>
    </citation>
    <scope>NUCLEOTIDE SEQUENCE [LARGE SCALE GENOMIC DNA]</scope>
    <source>
        <strain evidence="12 13">MAFF 305830</strain>
    </source>
</reference>
<dbReference type="Gene3D" id="3.30.160.60">
    <property type="entry name" value="Classic Zinc Finger"/>
    <property type="match status" value="2"/>
</dbReference>
<keyword evidence="2" id="KW-0479">Metal-binding</keyword>
<proteinExistence type="predicted"/>
<dbReference type="PROSITE" id="PS50179">
    <property type="entry name" value="VHS"/>
    <property type="match status" value="1"/>
</dbReference>
<dbReference type="InterPro" id="IPR036236">
    <property type="entry name" value="Znf_C2H2_sf"/>
</dbReference>
<feature type="compositionally biased region" description="Low complexity" evidence="9">
    <location>
        <begin position="365"/>
        <end position="374"/>
    </location>
</feature>
<dbReference type="EMBL" id="KN824312">
    <property type="protein sequence ID" value="KIM25703.1"/>
    <property type="molecule type" value="Genomic_DNA"/>
</dbReference>
<dbReference type="Pfam" id="PF00096">
    <property type="entry name" value="zf-C2H2"/>
    <property type="match status" value="1"/>
</dbReference>
<keyword evidence="3 8" id="KW-0863">Zinc-finger</keyword>
<dbReference type="PROSITE" id="PS50157">
    <property type="entry name" value="ZINC_FINGER_C2H2_2"/>
    <property type="match status" value="1"/>
</dbReference>
<dbReference type="Gene3D" id="1.25.40.90">
    <property type="match status" value="1"/>
</dbReference>
<comment type="subcellular location">
    <subcellularLocation>
        <location evidence="1">Nucleus</location>
    </subcellularLocation>
</comment>
<protein>
    <recommendedName>
        <fullName evidence="14">C2H2-type domain-containing protein</fullName>
    </recommendedName>
</protein>
<dbReference type="STRING" id="933852.A0A0C2WH41"/>
<evidence type="ECO:0000313" key="13">
    <source>
        <dbReference type="Proteomes" id="UP000054097"/>
    </source>
</evidence>
<dbReference type="OrthoDB" id="6077919at2759"/>
<keyword evidence="13" id="KW-1185">Reference proteome</keyword>
<evidence type="ECO:0000256" key="1">
    <source>
        <dbReference type="ARBA" id="ARBA00004123"/>
    </source>
</evidence>
<keyword evidence="6" id="KW-0804">Transcription</keyword>
<feature type="compositionally biased region" description="Acidic residues" evidence="9">
    <location>
        <begin position="520"/>
        <end position="536"/>
    </location>
</feature>
<dbReference type="PROSITE" id="PS00028">
    <property type="entry name" value="ZINC_FINGER_C2H2_1"/>
    <property type="match status" value="2"/>
</dbReference>
<dbReference type="GO" id="GO:0007034">
    <property type="term" value="P:vacuolar transport"/>
    <property type="evidence" value="ECO:0007669"/>
    <property type="project" value="UniProtKB-ARBA"/>
</dbReference>
<reference evidence="13" key="2">
    <citation type="submission" date="2015-01" db="EMBL/GenBank/DDBJ databases">
        <title>Evolutionary Origins and Diversification of the Mycorrhizal Mutualists.</title>
        <authorList>
            <consortium name="DOE Joint Genome Institute"/>
            <consortium name="Mycorrhizal Genomics Consortium"/>
            <person name="Kohler A."/>
            <person name="Kuo A."/>
            <person name="Nagy L.G."/>
            <person name="Floudas D."/>
            <person name="Copeland A."/>
            <person name="Barry K.W."/>
            <person name="Cichocki N."/>
            <person name="Veneault-Fourrey C."/>
            <person name="LaButti K."/>
            <person name="Lindquist E.A."/>
            <person name="Lipzen A."/>
            <person name="Lundell T."/>
            <person name="Morin E."/>
            <person name="Murat C."/>
            <person name="Riley R."/>
            <person name="Ohm R."/>
            <person name="Sun H."/>
            <person name="Tunlid A."/>
            <person name="Henrissat B."/>
            <person name="Grigoriev I.V."/>
            <person name="Hibbett D.S."/>
            <person name="Martin F."/>
        </authorList>
    </citation>
    <scope>NUCLEOTIDE SEQUENCE [LARGE SCALE GENOMIC DNA]</scope>
    <source>
        <strain evidence="13">MAFF 305830</strain>
    </source>
</reference>
<dbReference type="InterPro" id="IPR013087">
    <property type="entry name" value="Znf_C2H2_type"/>
</dbReference>
<keyword evidence="4" id="KW-0862">Zinc</keyword>
<evidence type="ECO:0008006" key="14">
    <source>
        <dbReference type="Google" id="ProtNLM"/>
    </source>
</evidence>
<dbReference type="AlphaFoldDB" id="A0A0C2WH41"/>
<dbReference type="InterPro" id="IPR008942">
    <property type="entry name" value="ENTH_VHS"/>
</dbReference>
<dbReference type="InterPro" id="IPR051061">
    <property type="entry name" value="Zinc_finger_trans_reg"/>
</dbReference>
<feature type="region of interest" description="Disordered" evidence="9">
    <location>
        <begin position="353"/>
        <end position="381"/>
    </location>
</feature>
<name>A0A0C2WH41_SERVB</name>
<sequence>MASTTSYSSLITRVTEANDDPTLVYDITDRVKDEGSEGANAIAVAVKKRFAYPSTDIKRRVLDVVDTLVIECGPNLHKALISSGFLTALADNRDKEISNLIPEHLAKWKKEMGPEYDSTFDQTFNPAQGTTGMTQKRPAGPIGQFKVRPVNPLVPFLTMPYVRAQRVLYLARDSHVFHMQSIHIARQALHLVILLNDLIDTTEGPDDEQEDERIDLEDQLIELEDAMKIWGSETGSQEDYEKRIPEIKKQYAQFFRQRFYFTNARDPSHDKIYKRLLAYDKKSIAFKQWQADHGTTGMGVYIDDDNDDKSEAFIESVKSSPAPSETNLIVDKGKGKAVATGGAPSSKVNLALADAASPPESQEVEASASTSAGLAGLGGADELERARQFRTREAEDDRGDQTFKCPVPNCGRTFERQYLLKHHIREHDDRPYRCPMRGCDRRFATPMEQRVHEALHRIKNMGIVPNMPDFAPPIASQSTVPAPAPPAQQVTEPAEEVKSEGKPDADADGDNDGNNNNRDGDDDGGQWEMPEGEALDEFLKPVVPGSTEAEEKKEDRMEED</sequence>
<dbReference type="GO" id="GO:0043130">
    <property type="term" value="F:ubiquitin binding"/>
    <property type="evidence" value="ECO:0007669"/>
    <property type="project" value="InterPro"/>
</dbReference>
<dbReference type="SUPFAM" id="SSF57667">
    <property type="entry name" value="beta-beta-alpha zinc fingers"/>
    <property type="match status" value="1"/>
</dbReference>
<dbReference type="GO" id="GO:0035091">
    <property type="term" value="F:phosphatidylinositol binding"/>
    <property type="evidence" value="ECO:0007669"/>
    <property type="project" value="InterPro"/>
</dbReference>
<dbReference type="SMART" id="SM00355">
    <property type="entry name" value="ZnF_C2H2"/>
    <property type="match status" value="2"/>
</dbReference>
<dbReference type="GO" id="GO:0016192">
    <property type="term" value="P:vesicle-mediated transport"/>
    <property type="evidence" value="ECO:0007669"/>
    <property type="project" value="UniProtKB-ARBA"/>
</dbReference>
<feature type="region of interest" description="Disordered" evidence="9">
    <location>
        <begin position="469"/>
        <end position="560"/>
    </location>
</feature>
<evidence type="ECO:0000256" key="4">
    <source>
        <dbReference type="ARBA" id="ARBA00022833"/>
    </source>
</evidence>
<evidence type="ECO:0000259" key="10">
    <source>
        <dbReference type="PROSITE" id="PS50157"/>
    </source>
</evidence>